<evidence type="ECO:0000259" key="6">
    <source>
        <dbReference type="PROSITE" id="PS51007"/>
    </source>
</evidence>
<feature type="signal peptide" evidence="5">
    <location>
        <begin position="1"/>
        <end position="24"/>
    </location>
</feature>
<protein>
    <submittedName>
        <fullName evidence="7">Cytochrome C oxidase Cbb3</fullName>
    </submittedName>
</protein>
<evidence type="ECO:0000313" key="8">
    <source>
        <dbReference type="Proteomes" id="UP000051380"/>
    </source>
</evidence>
<evidence type="ECO:0000313" key="7">
    <source>
        <dbReference type="EMBL" id="KRP99814.1"/>
    </source>
</evidence>
<dbReference type="InterPro" id="IPR009056">
    <property type="entry name" value="Cyt_c-like_dom"/>
</dbReference>
<organism evidence="7 8">
    <name type="scientific">Bradyrhizobium yuanmingense</name>
    <dbReference type="NCBI Taxonomy" id="108015"/>
    <lineage>
        <taxon>Bacteria</taxon>
        <taxon>Pseudomonadati</taxon>
        <taxon>Pseudomonadota</taxon>
        <taxon>Alphaproteobacteria</taxon>
        <taxon>Hyphomicrobiales</taxon>
        <taxon>Nitrobacteraceae</taxon>
        <taxon>Bradyrhizobium</taxon>
    </lineage>
</organism>
<evidence type="ECO:0000256" key="5">
    <source>
        <dbReference type="SAM" id="SignalP"/>
    </source>
</evidence>
<evidence type="ECO:0000256" key="3">
    <source>
        <dbReference type="ARBA" id="ARBA00023004"/>
    </source>
</evidence>
<keyword evidence="1 4" id="KW-0349">Heme</keyword>
<dbReference type="STRING" id="108015.GA0061099_1010179"/>
<keyword evidence="5" id="KW-0732">Signal</keyword>
<reference evidence="7 8" key="1">
    <citation type="submission" date="2015-09" db="EMBL/GenBank/DDBJ databases">
        <title>Draft Genome Sequence of the Strain BR 3267 (Bradyrhizobium yuanmingense) recommended as inoculant for cowpea in Brazil.</title>
        <authorList>
            <person name="Simoes-Araujo J.L."/>
            <person name="Zilli J.E."/>
        </authorList>
    </citation>
    <scope>NUCLEOTIDE SEQUENCE [LARGE SCALE GENOMIC DNA]</scope>
    <source>
        <strain evidence="7 8">BR3267</strain>
    </source>
</reference>
<sequence length="117" mass="12544">MLKVISHKAAAMIAAVAVLSVAHAATARADDTTGNSMQAQIDHGKSTYASKCSHCHGPNLMNSGTVTPDLRAIPDDKTRFVTTVKNGKNNKMPPWADILSDDEIGNLWAFVSSRRKP</sequence>
<comment type="caution">
    <text evidence="7">The sequence shown here is derived from an EMBL/GenBank/DDBJ whole genome shotgun (WGS) entry which is preliminary data.</text>
</comment>
<dbReference type="PROSITE" id="PS51007">
    <property type="entry name" value="CYTC"/>
    <property type="match status" value="1"/>
</dbReference>
<feature type="chain" id="PRO_5006434600" evidence="5">
    <location>
        <begin position="25"/>
        <end position="117"/>
    </location>
</feature>
<dbReference type="GO" id="GO:0009055">
    <property type="term" value="F:electron transfer activity"/>
    <property type="evidence" value="ECO:0007669"/>
    <property type="project" value="InterPro"/>
</dbReference>
<dbReference type="InterPro" id="IPR050597">
    <property type="entry name" value="Cytochrome_c_Oxidase_Subunit"/>
</dbReference>
<name>A0A0R3CPX1_9BRAD</name>
<dbReference type="AlphaFoldDB" id="A0A0R3CPX1"/>
<evidence type="ECO:0000256" key="4">
    <source>
        <dbReference type="PROSITE-ProRule" id="PRU00433"/>
    </source>
</evidence>
<dbReference type="EMBL" id="LJYF01000009">
    <property type="protein sequence ID" value="KRP99814.1"/>
    <property type="molecule type" value="Genomic_DNA"/>
</dbReference>
<dbReference type="PANTHER" id="PTHR33751">
    <property type="entry name" value="CBB3-TYPE CYTOCHROME C OXIDASE SUBUNIT FIXP"/>
    <property type="match status" value="1"/>
</dbReference>
<dbReference type="Gene3D" id="1.10.760.10">
    <property type="entry name" value="Cytochrome c-like domain"/>
    <property type="match status" value="1"/>
</dbReference>
<dbReference type="Pfam" id="PF13442">
    <property type="entry name" value="Cytochrome_CBB3"/>
    <property type="match status" value="1"/>
</dbReference>
<evidence type="ECO:0000256" key="2">
    <source>
        <dbReference type="ARBA" id="ARBA00022723"/>
    </source>
</evidence>
<dbReference type="RefSeq" id="WP_057026634.1">
    <property type="nucleotide sequence ID" value="NZ_LJYF01000009.1"/>
</dbReference>
<gene>
    <name evidence="7" type="ORF">AOQ72_11610</name>
</gene>
<keyword evidence="2 4" id="KW-0479">Metal-binding</keyword>
<dbReference type="PANTHER" id="PTHR33751:SF13">
    <property type="entry name" value="CYTOCHROME BC1 COMPLEX CYTOCHROME C SUBUNIT"/>
    <property type="match status" value="1"/>
</dbReference>
<dbReference type="SUPFAM" id="SSF46626">
    <property type="entry name" value="Cytochrome c"/>
    <property type="match status" value="1"/>
</dbReference>
<keyword evidence="3 4" id="KW-0408">Iron</keyword>
<dbReference type="InterPro" id="IPR036909">
    <property type="entry name" value="Cyt_c-like_dom_sf"/>
</dbReference>
<dbReference type="GO" id="GO:0046872">
    <property type="term" value="F:metal ion binding"/>
    <property type="evidence" value="ECO:0007669"/>
    <property type="project" value="UniProtKB-KW"/>
</dbReference>
<dbReference type="Proteomes" id="UP000051380">
    <property type="component" value="Unassembled WGS sequence"/>
</dbReference>
<dbReference type="GO" id="GO:0020037">
    <property type="term" value="F:heme binding"/>
    <property type="evidence" value="ECO:0007669"/>
    <property type="project" value="InterPro"/>
</dbReference>
<accession>A0A0R3CPX1</accession>
<proteinExistence type="predicted"/>
<dbReference type="OrthoDB" id="7933886at2"/>
<feature type="domain" description="Cytochrome c" evidence="6">
    <location>
        <begin position="39"/>
        <end position="115"/>
    </location>
</feature>
<evidence type="ECO:0000256" key="1">
    <source>
        <dbReference type="ARBA" id="ARBA00022617"/>
    </source>
</evidence>